<dbReference type="Proteomes" id="UP001642540">
    <property type="component" value="Unassembled WGS sequence"/>
</dbReference>
<feature type="region of interest" description="Disordered" evidence="1">
    <location>
        <begin position="203"/>
        <end position="261"/>
    </location>
</feature>
<reference evidence="2 3" key="1">
    <citation type="submission" date="2024-08" db="EMBL/GenBank/DDBJ databases">
        <authorList>
            <person name="Cucini C."/>
            <person name="Frati F."/>
        </authorList>
    </citation>
    <scope>NUCLEOTIDE SEQUENCE [LARGE SCALE GENOMIC DNA]</scope>
</reference>
<comment type="caution">
    <text evidence="2">The sequence shown here is derived from an EMBL/GenBank/DDBJ whole genome shotgun (WGS) entry which is preliminary data.</text>
</comment>
<feature type="compositionally biased region" description="Basic and acidic residues" evidence="1">
    <location>
        <begin position="845"/>
        <end position="857"/>
    </location>
</feature>
<gene>
    <name evidence="2" type="ORF">ODALV1_LOCUS24351</name>
</gene>
<feature type="compositionally biased region" description="Low complexity" evidence="1">
    <location>
        <begin position="611"/>
        <end position="631"/>
    </location>
</feature>
<feature type="region of interest" description="Disordered" evidence="1">
    <location>
        <begin position="344"/>
        <end position="554"/>
    </location>
</feature>
<feature type="compositionally biased region" description="Polar residues" evidence="1">
    <location>
        <begin position="540"/>
        <end position="552"/>
    </location>
</feature>
<feature type="region of interest" description="Disordered" evidence="1">
    <location>
        <begin position="1"/>
        <end position="48"/>
    </location>
</feature>
<protein>
    <recommendedName>
        <fullName evidence="4">ZAD domain-containing protein</fullName>
    </recommendedName>
</protein>
<feature type="compositionally biased region" description="Basic and acidic residues" evidence="1">
    <location>
        <begin position="437"/>
        <end position="455"/>
    </location>
</feature>
<feature type="compositionally biased region" description="Low complexity" evidence="1">
    <location>
        <begin position="652"/>
        <end position="662"/>
    </location>
</feature>
<feature type="compositionally biased region" description="Polar residues" evidence="1">
    <location>
        <begin position="344"/>
        <end position="353"/>
    </location>
</feature>
<feature type="compositionally biased region" description="Low complexity" evidence="1">
    <location>
        <begin position="525"/>
        <end position="539"/>
    </location>
</feature>
<feature type="compositionally biased region" description="Basic and acidic residues" evidence="1">
    <location>
        <begin position="817"/>
        <end position="833"/>
    </location>
</feature>
<organism evidence="2 3">
    <name type="scientific">Orchesella dallaii</name>
    <dbReference type="NCBI Taxonomy" id="48710"/>
    <lineage>
        <taxon>Eukaryota</taxon>
        <taxon>Metazoa</taxon>
        <taxon>Ecdysozoa</taxon>
        <taxon>Arthropoda</taxon>
        <taxon>Hexapoda</taxon>
        <taxon>Collembola</taxon>
        <taxon>Entomobryomorpha</taxon>
        <taxon>Entomobryoidea</taxon>
        <taxon>Orchesellidae</taxon>
        <taxon>Orchesellinae</taxon>
        <taxon>Orchesella</taxon>
    </lineage>
</organism>
<feature type="compositionally biased region" description="Low complexity" evidence="1">
    <location>
        <begin position="215"/>
        <end position="246"/>
    </location>
</feature>
<dbReference type="EMBL" id="CAXLJM020000090">
    <property type="protein sequence ID" value="CAL8131842.1"/>
    <property type="molecule type" value="Genomic_DNA"/>
</dbReference>
<feature type="region of interest" description="Disordered" evidence="1">
    <location>
        <begin position="572"/>
        <end position="592"/>
    </location>
</feature>
<name>A0ABP1RNM9_9HEXA</name>
<feature type="compositionally biased region" description="Basic and acidic residues" evidence="1">
    <location>
        <begin position="906"/>
        <end position="920"/>
    </location>
</feature>
<proteinExistence type="predicted"/>
<feature type="compositionally biased region" description="Basic and acidic residues" evidence="1">
    <location>
        <begin position="678"/>
        <end position="692"/>
    </location>
</feature>
<feature type="compositionally biased region" description="Low complexity" evidence="1">
    <location>
        <begin position="1"/>
        <end position="17"/>
    </location>
</feature>
<sequence>MLHGLPSSPLSSHSPSGFGQSLPPSTSSSSSTNSSTFRLNPQENSPPPLISTASCKLCSTTVIIHQTNDTANRSNYLHNVFQILQIHVIINPDDCSSASFPLCNECLDISKTLWVCQNTLESLCESKRVLIEMLVEKAREGVRTDWSTGSGPPPPQPPPFPSYPLYATTIFRKQNFGFIKRLVADYLPNPPLTITLADAAKGGEGKEQLQANSNPGASLPEALPSSSPSGRHTACSSSTVLTSSSSPAPPPSTFSQASTSLSSCPSLASVAPLTSEKEEAIRNWMIPLNPQSGEGEEMRKASSKEVEERIKEIASGSGTALPMLEPIRKKLKTRGVEIFQCAGSSVERQQGTNGKPVENQKEGGKEKEVDPTPGQPRNSQGEEVAVVSAKKGDENVSRPSVILATPSGLQRPPTITIVSDKDELSCDDSESEWMPWKVDEHSSIKSKDKKAEEGTSKSSSSFSNPTGKKTPAPIVLRNEEVVKSTTTDAADSDEKSLPRTSDVEVSKVVANDDGKEKEKKDVEASVPSTSTSSSSSVPSCGTSQTITENSALISPRRDKVLEGAKLPAVTTCASSSLPISGKRLNNNANPVPISIRAKKVVVEAKLPTPPTSTSASSLSLASSSQTTHTSTGNPAPISSRREEVVKEANLPSTSASSSLSSSKTHHTSIKNPAPKSSGGEKEVVSTHPADKNEEAEDSGDEIFEVESSKWKMTLSGVEILTCIGVLGSQKDKRYYQCSACPFIVEAETPSSREKPSALDRMADHVDNTHKKTEKATPAVSKTRLVSAKGGKVVGSKGKGKTNVPAKGGNVAGSKGKGKTDVPAKGGKVVESKGKGKTNVPAVAKKTSEQKKKNEKAPEISGKAAQRGRMKTQLNLEAERSPPKPGPSRKIDKETSRKRHLPLSAAERGELEPKREGEKGYNLRKLAKRSSSTVNTEEENETDVITID</sequence>
<feature type="compositionally biased region" description="Low complexity" evidence="1">
    <location>
        <begin position="25"/>
        <end position="36"/>
    </location>
</feature>
<evidence type="ECO:0008006" key="4">
    <source>
        <dbReference type="Google" id="ProtNLM"/>
    </source>
</evidence>
<accession>A0ABP1RNM9</accession>
<feature type="compositionally biased region" description="Basic and acidic residues" evidence="1">
    <location>
        <begin position="358"/>
        <end position="370"/>
    </location>
</feature>
<feature type="region of interest" description="Disordered" evidence="1">
    <location>
        <begin position="766"/>
        <end position="947"/>
    </location>
</feature>
<evidence type="ECO:0000313" key="2">
    <source>
        <dbReference type="EMBL" id="CAL8131842.1"/>
    </source>
</evidence>
<evidence type="ECO:0000256" key="1">
    <source>
        <dbReference type="SAM" id="MobiDB-lite"/>
    </source>
</evidence>
<evidence type="ECO:0000313" key="3">
    <source>
        <dbReference type="Proteomes" id="UP001642540"/>
    </source>
</evidence>
<feature type="region of interest" description="Disordered" evidence="1">
    <location>
        <begin position="606"/>
        <end position="700"/>
    </location>
</feature>
<keyword evidence="3" id="KW-1185">Reference proteome</keyword>
<feature type="compositionally biased region" description="Polar residues" evidence="1">
    <location>
        <begin position="572"/>
        <end position="589"/>
    </location>
</feature>
<feature type="compositionally biased region" description="Basic and acidic residues" evidence="1">
    <location>
        <begin position="492"/>
        <end position="523"/>
    </location>
</feature>